<reference evidence="2 3" key="2">
    <citation type="journal article" date="2014" name="Int. J. Syst. Evol. Microbiol.">
        <title>Complete genome sequence of Corynebacterium casei LMG S-19264T (=DSM 44701T), isolated from a smear-ripened cheese.</title>
        <authorList>
            <consortium name="US DOE Joint Genome Institute (JGI-PGF)"/>
            <person name="Walter F."/>
            <person name="Albersmeier A."/>
            <person name="Kalinowski J."/>
            <person name="Ruckert C."/>
        </authorList>
    </citation>
    <scope>NUCLEOTIDE SEQUENCE [LARGE SCALE GENOMIC DNA]</scope>
    <source>
        <strain evidence="2 3">CGMCC 4.7206</strain>
    </source>
</reference>
<name>A0A917JU94_9PSEU</name>
<organism evidence="2 3">
    <name type="scientific">Saccharopolyspora thermophila</name>
    <dbReference type="NCBI Taxonomy" id="89367"/>
    <lineage>
        <taxon>Bacteria</taxon>
        <taxon>Bacillati</taxon>
        <taxon>Actinomycetota</taxon>
        <taxon>Actinomycetes</taxon>
        <taxon>Pseudonocardiales</taxon>
        <taxon>Pseudonocardiaceae</taxon>
        <taxon>Saccharopolyspora</taxon>
    </lineage>
</organism>
<dbReference type="EMBL" id="BAAAHC010000019">
    <property type="protein sequence ID" value="GAA0535630.1"/>
    <property type="molecule type" value="Genomic_DNA"/>
</dbReference>
<sequence>MTSEAAPARGYQVAPQDLTTQISALAGIADQTSSLVPSANRLADRLPMLGTAPPAIHLAVRLREAAGRSGLAGEIQSAGTELTDFHRALDATLAEYVANDAGAAQALRSTGGAEA</sequence>
<keyword evidence="4" id="KW-1185">Reference proteome</keyword>
<accession>A0A917JU94</accession>
<dbReference type="Proteomes" id="UP000597989">
    <property type="component" value="Unassembled WGS sequence"/>
</dbReference>
<reference evidence="1" key="1">
    <citation type="journal article" date="2014" name="Int. J. Syst. Evol. Microbiol.">
        <title>Complete genome of a new Firmicutes species belonging to the dominant human colonic microbiota ('Ruminococcus bicirculans') reveals two chromosomes and a selective capacity to utilize plant glucans.</title>
        <authorList>
            <consortium name="NISC Comparative Sequencing Program"/>
            <person name="Wegmann U."/>
            <person name="Louis P."/>
            <person name="Goesmann A."/>
            <person name="Henrissat B."/>
            <person name="Duncan S.H."/>
            <person name="Flint H.J."/>
        </authorList>
    </citation>
    <scope>NUCLEOTIDE SEQUENCE</scope>
    <source>
        <strain evidence="1">JCM 10664</strain>
    </source>
</reference>
<evidence type="ECO:0000313" key="1">
    <source>
        <dbReference type="EMBL" id="GAA0535630.1"/>
    </source>
</evidence>
<evidence type="ECO:0000313" key="3">
    <source>
        <dbReference type="Proteomes" id="UP000597989"/>
    </source>
</evidence>
<gene>
    <name evidence="1" type="ORF">GCM10009545_42820</name>
    <name evidence="2" type="ORF">GCM10011581_24900</name>
</gene>
<protein>
    <submittedName>
        <fullName evidence="2">Uncharacterized protein</fullName>
    </submittedName>
</protein>
<reference evidence="2" key="4">
    <citation type="submission" date="2020-09" db="EMBL/GenBank/DDBJ databases">
        <authorList>
            <person name="Sun Q."/>
            <person name="Zhou Y."/>
        </authorList>
    </citation>
    <scope>NUCLEOTIDE SEQUENCE</scope>
    <source>
        <strain evidence="2">CGMCC 4.7206</strain>
    </source>
</reference>
<evidence type="ECO:0000313" key="2">
    <source>
        <dbReference type="EMBL" id="GGI86816.1"/>
    </source>
</evidence>
<dbReference type="RefSeq" id="WP_188987481.1">
    <property type="nucleotide sequence ID" value="NZ_BAAAHC010000019.1"/>
</dbReference>
<reference evidence="1" key="5">
    <citation type="submission" date="2023-12" db="EMBL/GenBank/DDBJ databases">
        <authorList>
            <person name="Sun Q."/>
            <person name="Inoue M."/>
        </authorList>
    </citation>
    <scope>NUCLEOTIDE SEQUENCE</scope>
    <source>
        <strain evidence="1">JCM 10664</strain>
    </source>
</reference>
<evidence type="ECO:0000313" key="4">
    <source>
        <dbReference type="Proteomes" id="UP001500220"/>
    </source>
</evidence>
<proteinExistence type="predicted"/>
<dbReference type="AlphaFoldDB" id="A0A917JU94"/>
<comment type="caution">
    <text evidence="2">The sequence shown here is derived from an EMBL/GenBank/DDBJ whole genome shotgun (WGS) entry which is preliminary data.</text>
</comment>
<reference evidence="4" key="3">
    <citation type="journal article" date="2019" name="Int. J. Syst. Evol. Microbiol.">
        <title>The Global Catalogue of Microorganisms (GCM) 10K type strain sequencing project: providing services to taxonomists for standard genome sequencing and annotation.</title>
        <authorList>
            <consortium name="The Broad Institute Genomics Platform"/>
            <consortium name="The Broad Institute Genome Sequencing Center for Infectious Disease"/>
            <person name="Wu L."/>
            <person name="Ma J."/>
        </authorList>
    </citation>
    <scope>NUCLEOTIDE SEQUENCE [LARGE SCALE GENOMIC DNA]</scope>
    <source>
        <strain evidence="4">JCM 10664</strain>
    </source>
</reference>
<dbReference type="Proteomes" id="UP001500220">
    <property type="component" value="Unassembled WGS sequence"/>
</dbReference>
<dbReference type="EMBL" id="BMMT01000007">
    <property type="protein sequence ID" value="GGI86816.1"/>
    <property type="molecule type" value="Genomic_DNA"/>
</dbReference>